<dbReference type="AlphaFoldDB" id="A0A1N7Q0G4"/>
<sequence length="41" mass="4587">MDFLSLLWAAFLAFGPVVLAHWLKEKKKSGTRGPGNRTSKK</sequence>
<accession>A0A1N7Q0G4</accession>
<keyword evidence="2" id="KW-1185">Reference proteome</keyword>
<gene>
    <name evidence="1" type="ORF">SAMN05421790_11652</name>
</gene>
<organism evidence="1 2">
    <name type="scientific">Kroppenstedtia eburnea</name>
    <dbReference type="NCBI Taxonomy" id="714067"/>
    <lineage>
        <taxon>Bacteria</taxon>
        <taxon>Bacillati</taxon>
        <taxon>Bacillota</taxon>
        <taxon>Bacilli</taxon>
        <taxon>Bacillales</taxon>
        <taxon>Thermoactinomycetaceae</taxon>
        <taxon>Kroppenstedtia</taxon>
    </lineage>
</organism>
<proteinExistence type="predicted"/>
<dbReference type="RefSeq" id="WP_268766683.1">
    <property type="nucleotide sequence ID" value="NZ_CP048103.1"/>
</dbReference>
<reference evidence="2" key="1">
    <citation type="submission" date="2017-01" db="EMBL/GenBank/DDBJ databases">
        <authorList>
            <person name="Varghese N."/>
            <person name="Submissions S."/>
        </authorList>
    </citation>
    <scope>NUCLEOTIDE SEQUENCE [LARGE SCALE GENOMIC DNA]</scope>
    <source>
        <strain evidence="2">DSM 45196</strain>
    </source>
</reference>
<evidence type="ECO:0000313" key="1">
    <source>
        <dbReference type="EMBL" id="SIT16368.1"/>
    </source>
</evidence>
<evidence type="ECO:0000313" key="2">
    <source>
        <dbReference type="Proteomes" id="UP000186795"/>
    </source>
</evidence>
<protein>
    <submittedName>
        <fullName evidence="1">Uncharacterized protein</fullName>
    </submittedName>
</protein>
<dbReference type="EMBL" id="FTOD01000016">
    <property type="protein sequence ID" value="SIT16368.1"/>
    <property type="molecule type" value="Genomic_DNA"/>
</dbReference>
<dbReference type="Proteomes" id="UP000186795">
    <property type="component" value="Unassembled WGS sequence"/>
</dbReference>
<name>A0A1N7Q0G4_9BACL</name>